<dbReference type="Proteomes" id="UP001596003">
    <property type="component" value="Unassembled WGS sequence"/>
</dbReference>
<dbReference type="SUPFAM" id="SSF53448">
    <property type="entry name" value="Nucleotide-diphospho-sugar transferases"/>
    <property type="match status" value="1"/>
</dbReference>
<gene>
    <name evidence="1" type="ORF">ACFO3N_08795</name>
</gene>
<accession>A0ABV8ZDS0</accession>
<dbReference type="Gene3D" id="3.90.550.10">
    <property type="entry name" value="Spore Coat Polysaccharide Biosynthesis Protein SpsA, Chain A"/>
    <property type="match status" value="1"/>
</dbReference>
<dbReference type="EMBL" id="JBHSFY010000004">
    <property type="protein sequence ID" value="MFC4477159.1"/>
    <property type="molecule type" value="Genomic_DNA"/>
</dbReference>
<evidence type="ECO:0000313" key="2">
    <source>
        <dbReference type="Proteomes" id="UP001596003"/>
    </source>
</evidence>
<keyword evidence="2" id="KW-1185">Reference proteome</keyword>
<dbReference type="InterPro" id="IPR029044">
    <property type="entry name" value="Nucleotide-diphossugar_trans"/>
</dbReference>
<evidence type="ECO:0000313" key="1">
    <source>
        <dbReference type="EMBL" id="MFC4477159.1"/>
    </source>
</evidence>
<proteinExistence type="predicted"/>
<protein>
    <submittedName>
        <fullName evidence="1">Sugar transferase</fullName>
    </submittedName>
</protein>
<comment type="caution">
    <text evidence="1">The sequence shown here is derived from an EMBL/GenBank/DDBJ whole genome shotgun (WGS) entry which is preliminary data.</text>
</comment>
<name>A0ABV8ZDS0_9FLAO</name>
<keyword evidence="1" id="KW-0808">Transferase</keyword>
<dbReference type="RefSeq" id="WP_320492342.1">
    <property type="nucleotide sequence ID" value="NZ_JBHSFY010000004.1"/>
</dbReference>
<reference evidence="2" key="1">
    <citation type="journal article" date="2019" name="Int. J. Syst. Evol. Microbiol.">
        <title>The Global Catalogue of Microorganisms (GCM) 10K type strain sequencing project: providing services to taxonomists for standard genome sequencing and annotation.</title>
        <authorList>
            <consortium name="The Broad Institute Genomics Platform"/>
            <consortium name="The Broad Institute Genome Sequencing Center for Infectious Disease"/>
            <person name="Wu L."/>
            <person name="Ma J."/>
        </authorList>
    </citation>
    <scope>NUCLEOTIDE SEQUENCE [LARGE SCALE GENOMIC DNA]</scope>
    <source>
        <strain evidence="2">NBRC 103627</strain>
    </source>
</reference>
<dbReference type="GO" id="GO:0016740">
    <property type="term" value="F:transferase activity"/>
    <property type="evidence" value="ECO:0007669"/>
    <property type="project" value="UniProtKB-KW"/>
</dbReference>
<sequence>MNNFSPVVLFAYKRLGTLQKTVQSLQKNYLAEKSDLYIFSDEAKTSLDKTAVTAVRKYLHSINGFKSITIYEASINKGLANSIRDGVSQVLKTHETVIVLEDDLVSSANFLNFMNEALLFYKDESKVFSIAGFSMPIKVNTEFDNYFTQRSSSTGWATWRNRWLKIDWNVSDYNEFKENRKARNNFNKMGSDMSNMLDRQMQGKINSWAIRWCYHQFKYDLFSAHAFVSKIENVGFTKDASNTTETYNRFQTILDSGLKTNFLFSSDIRLDPKIIKQFTKPFSILSRIKYKVINLFQ</sequence>
<organism evidence="1 2">
    <name type="scientific">Flavobacterium chungangensis</name>
    <dbReference type="NCBI Taxonomy" id="2708132"/>
    <lineage>
        <taxon>Bacteria</taxon>
        <taxon>Pseudomonadati</taxon>
        <taxon>Bacteroidota</taxon>
        <taxon>Flavobacteriia</taxon>
        <taxon>Flavobacteriales</taxon>
        <taxon>Flavobacteriaceae</taxon>
        <taxon>Flavobacterium</taxon>
    </lineage>
</organism>